<comment type="subunit">
    <text evidence="4">Homotetramer.</text>
</comment>
<keyword evidence="10" id="KW-0408">Iron</keyword>
<evidence type="ECO:0000313" key="23">
    <source>
        <dbReference type="Proteomes" id="UP000775872"/>
    </source>
</evidence>
<feature type="binding site" evidence="19">
    <location>
        <begin position="103"/>
        <end position="105"/>
    </location>
    <ligand>
        <name>FMN</name>
        <dbReference type="ChEBI" id="CHEBI:58210"/>
    </ligand>
</feature>
<evidence type="ECO:0000313" key="22">
    <source>
        <dbReference type="EMBL" id="CAH0053455.1"/>
    </source>
</evidence>
<evidence type="ECO:0000256" key="9">
    <source>
        <dbReference type="ARBA" id="ARBA00023002"/>
    </source>
</evidence>
<dbReference type="SUPFAM" id="SSF51395">
    <property type="entry name" value="FMN-linked oxidoreductases"/>
    <property type="match status" value="1"/>
</dbReference>
<dbReference type="Gene3D" id="3.20.20.70">
    <property type="entry name" value="Aldolase class I"/>
    <property type="match status" value="1"/>
</dbReference>
<dbReference type="PANTHER" id="PTHR10578:SF104">
    <property type="entry name" value="CYTOCHROME B2, MITOCHONDRIAL-RELATED"/>
    <property type="match status" value="1"/>
</dbReference>
<protein>
    <recommendedName>
        <fullName evidence="17">L-lactate dehydrogenase (cytochrome)</fullName>
        <ecNumber evidence="16">1.1.2.3</ecNumber>
    </recommendedName>
</protein>
<evidence type="ECO:0000256" key="19">
    <source>
        <dbReference type="PIRSR" id="PIRSR000138-2"/>
    </source>
</evidence>
<keyword evidence="23" id="KW-1185">Reference proteome</keyword>
<comment type="cofactor">
    <cofactor evidence="1">
        <name>FMN</name>
        <dbReference type="ChEBI" id="CHEBI:58210"/>
    </cofactor>
</comment>
<evidence type="ECO:0000256" key="14">
    <source>
        <dbReference type="ARBA" id="ARBA00061137"/>
    </source>
</evidence>
<keyword evidence="8" id="KW-0479">Metal-binding</keyword>
<dbReference type="Pfam" id="PF01070">
    <property type="entry name" value="FMN_dh"/>
    <property type="match status" value="1"/>
</dbReference>
<comment type="similarity">
    <text evidence="14">In the C-terminal section; belongs to the FMN-dependent alpha-hydroxy acid dehydrogenase family.</text>
</comment>
<evidence type="ECO:0000256" key="16">
    <source>
        <dbReference type="ARBA" id="ARBA00066458"/>
    </source>
</evidence>
<comment type="catalytic activity">
    <reaction evidence="13">
        <text>(S)-lactate + 2 Fe(III)-[cytochrome c] = 2 Fe(II)-[cytochrome c] + pyruvate + 2 H(+)</text>
        <dbReference type="Rhea" id="RHEA:19909"/>
        <dbReference type="Rhea" id="RHEA-COMP:10350"/>
        <dbReference type="Rhea" id="RHEA-COMP:14399"/>
        <dbReference type="ChEBI" id="CHEBI:15361"/>
        <dbReference type="ChEBI" id="CHEBI:15378"/>
        <dbReference type="ChEBI" id="CHEBI:16651"/>
        <dbReference type="ChEBI" id="CHEBI:29033"/>
        <dbReference type="ChEBI" id="CHEBI:29034"/>
        <dbReference type="EC" id="1.1.2.3"/>
    </reaction>
    <physiologicalReaction direction="left-to-right" evidence="13">
        <dbReference type="Rhea" id="RHEA:19910"/>
    </physiologicalReaction>
</comment>
<dbReference type="GO" id="GO:0004460">
    <property type="term" value="F:L-lactate dehydrogenase (cytochrome) activity"/>
    <property type="evidence" value="ECO:0007669"/>
    <property type="project" value="UniProtKB-EC"/>
</dbReference>
<feature type="binding site" evidence="19">
    <location>
        <begin position="345"/>
        <end position="346"/>
    </location>
    <ligand>
        <name>FMN</name>
        <dbReference type="ChEBI" id="CHEBI:58210"/>
    </ligand>
</feature>
<reference evidence="22" key="1">
    <citation type="submission" date="2021-10" db="EMBL/GenBank/DDBJ databases">
        <authorList>
            <person name="Piombo E."/>
        </authorList>
    </citation>
    <scope>NUCLEOTIDE SEQUENCE</scope>
</reference>
<accession>A0A9P0EN32</accession>
<evidence type="ECO:0000256" key="3">
    <source>
        <dbReference type="ARBA" id="ARBA00004569"/>
    </source>
</evidence>
<organism evidence="22 23">
    <name type="scientific">Clonostachys solani</name>
    <dbReference type="NCBI Taxonomy" id="160281"/>
    <lineage>
        <taxon>Eukaryota</taxon>
        <taxon>Fungi</taxon>
        <taxon>Dikarya</taxon>
        <taxon>Ascomycota</taxon>
        <taxon>Pezizomycotina</taxon>
        <taxon>Sordariomycetes</taxon>
        <taxon>Hypocreomycetidae</taxon>
        <taxon>Hypocreales</taxon>
        <taxon>Bionectriaceae</taxon>
        <taxon>Clonostachys</taxon>
    </lineage>
</organism>
<comment type="caution">
    <text evidence="22">The sequence shown here is derived from an EMBL/GenBank/DDBJ whole genome shotgun (WGS) entry which is preliminary data.</text>
</comment>
<feature type="domain" description="FMN hydroxy acid dehydrogenase" evidence="21">
    <location>
        <begin position="24"/>
        <end position="395"/>
    </location>
</feature>
<sequence length="415" mass="44680">MTSVSGKAGALVSIGSDDRQAAKPSLDTLISTHDFELVASKTFSPKAWAFVSSAATDLYTKQRNATTFSRIRLRPRALRDVSKVDLGTTMLGHRIRAPLFCSPVAMSKLVHEEGEKDVSRACKALGIAHCVSTSASYPLEEIASAMRAHRVLDDDGGFEVPLFFQLYVDKNRENSRRLLQRARDAGAKAIFLTIDAPVPGKREADERIRSDEGLSSGMSGVGVKNDAKGGGIGRVMGGYIDASMSWRDLAWLRSCVPGLPVVLKGVQTCEDAILAAGAGVDAIVVSNHGGRSLDTSSESVMVLLEMHRNCPEVFRSVEVYVDGGITRGTDVFKALCLGVKAVGIGRGQLYGLNYGHEGVARYIEILRDELETTMKMCGATSIDQLHPGYLNSLSIDHKIPTLDPATKLALIKSKL</sequence>
<dbReference type="InterPro" id="IPR037458">
    <property type="entry name" value="L-MDH/L-LDH_FMN-bd"/>
</dbReference>
<comment type="subcellular location">
    <subcellularLocation>
        <location evidence="3">Mitochondrion intermembrane space</location>
    </subcellularLocation>
</comment>
<dbReference type="PIRSF" id="PIRSF000138">
    <property type="entry name" value="Al-hdrx_acd_dh"/>
    <property type="match status" value="1"/>
</dbReference>
<feature type="region of interest" description="Disordered" evidence="20">
    <location>
        <begin position="202"/>
        <end position="222"/>
    </location>
</feature>
<dbReference type="CDD" id="cd02922">
    <property type="entry name" value="FCB2_FMN"/>
    <property type="match status" value="1"/>
</dbReference>
<evidence type="ECO:0000256" key="13">
    <source>
        <dbReference type="ARBA" id="ARBA00052399"/>
    </source>
</evidence>
<evidence type="ECO:0000256" key="8">
    <source>
        <dbReference type="ARBA" id="ARBA00022723"/>
    </source>
</evidence>
<feature type="binding site" evidence="19">
    <location>
        <position position="167"/>
    </location>
    <ligand>
        <name>glyoxylate</name>
        <dbReference type="ChEBI" id="CHEBI:36655"/>
    </ligand>
</feature>
<evidence type="ECO:0000256" key="20">
    <source>
        <dbReference type="SAM" id="MobiDB-lite"/>
    </source>
</evidence>
<dbReference type="InterPro" id="IPR012133">
    <property type="entry name" value="Alpha-hydoxy_acid_DH_FMN"/>
</dbReference>
<dbReference type="Proteomes" id="UP000775872">
    <property type="component" value="Unassembled WGS sequence"/>
</dbReference>
<keyword evidence="11" id="KW-0496">Mitochondrion</keyword>
<feature type="binding site" evidence="19">
    <location>
        <position position="291"/>
    </location>
    <ligand>
        <name>glyoxylate</name>
        <dbReference type="ChEBI" id="CHEBI:36655"/>
    </ligand>
</feature>
<comment type="similarity">
    <text evidence="15">In the N-terminal section; belongs to the cytochrome b5 family.</text>
</comment>
<dbReference type="GO" id="GO:0010181">
    <property type="term" value="F:FMN binding"/>
    <property type="evidence" value="ECO:0007669"/>
    <property type="project" value="InterPro"/>
</dbReference>
<evidence type="ECO:0000256" key="10">
    <source>
        <dbReference type="ARBA" id="ARBA00023004"/>
    </source>
</evidence>
<keyword evidence="6 19" id="KW-0285">Flavoprotein</keyword>
<evidence type="ECO:0000256" key="17">
    <source>
        <dbReference type="ARBA" id="ARBA00068515"/>
    </source>
</evidence>
<comment type="cofactor">
    <cofactor evidence="2">
        <name>heme b</name>
        <dbReference type="ChEBI" id="CHEBI:60344"/>
    </cofactor>
</comment>
<evidence type="ECO:0000256" key="18">
    <source>
        <dbReference type="PIRSR" id="PIRSR000138-1"/>
    </source>
</evidence>
<feature type="compositionally biased region" description="Basic and acidic residues" evidence="20">
    <location>
        <begin position="202"/>
        <end position="212"/>
    </location>
</feature>
<dbReference type="PANTHER" id="PTHR10578">
    <property type="entry name" value="S -2-HYDROXY-ACID OXIDASE-RELATED"/>
    <property type="match status" value="1"/>
</dbReference>
<feature type="binding site" evidence="19">
    <location>
        <position position="288"/>
    </location>
    <ligand>
        <name>glyoxylate</name>
        <dbReference type="ChEBI" id="CHEBI:36655"/>
    </ligand>
</feature>
<feature type="binding site" evidence="19">
    <location>
        <position position="193"/>
    </location>
    <ligand>
        <name>FMN</name>
        <dbReference type="ChEBI" id="CHEBI:58210"/>
    </ligand>
</feature>
<feature type="binding site" evidence="19">
    <location>
        <position position="264"/>
    </location>
    <ligand>
        <name>FMN</name>
        <dbReference type="ChEBI" id="CHEBI:58210"/>
    </ligand>
</feature>
<evidence type="ECO:0000256" key="5">
    <source>
        <dbReference type="ARBA" id="ARBA00022617"/>
    </source>
</evidence>
<dbReference type="InterPro" id="IPR013785">
    <property type="entry name" value="Aldolase_TIM"/>
</dbReference>
<evidence type="ECO:0000256" key="6">
    <source>
        <dbReference type="ARBA" id="ARBA00022630"/>
    </source>
</evidence>
<dbReference type="GO" id="GO:0046872">
    <property type="term" value="F:metal ion binding"/>
    <property type="evidence" value="ECO:0007669"/>
    <property type="project" value="UniProtKB-KW"/>
</dbReference>
<keyword evidence="7 19" id="KW-0288">FMN</keyword>
<dbReference type="InterPro" id="IPR000262">
    <property type="entry name" value="FMN-dep_DH"/>
</dbReference>
<evidence type="ECO:0000256" key="4">
    <source>
        <dbReference type="ARBA" id="ARBA00011881"/>
    </source>
</evidence>
<feature type="binding site" evidence="19">
    <location>
        <position position="165"/>
    </location>
    <ligand>
        <name>FMN</name>
        <dbReference type="ChEBI" id="CHEBI:58210"/>
    </ligand>
</feature>
<proteinExistence type="inferred from homology"/>
<gene>
    <name evidence="22" type="ORF">CSOL1703_00005327</name>
</gene>
<keyword evidence="5" id="KW-0349">Heme</keyword>
<dbReference type="GO" id="GO:0005758">
    <property type="term" value="C:mitochondrial intermembrane space"/>
    <property type="evidence" value="ECO:0007669"/>
    <property type="project" value="UniProtKB-SubCell"/>
</dbReference>
<evidence type="ECO:0000256" key="15">
    <source>
        <dbReference type="ARBA" id="ARBA00061589"/>
    </source>
</evidence>
<evidence type="ECO:0000256" key="1">
    <source>
        <dbReference type="ARBA" id="ARBA00001917"/>
    </source>
</evidence>
<evidence type="ECO:0000256" key="12">
    <source>
        <dbReference type="ARBA" id="ARBA00024042"/>
    </source>
</evidence>
<evidence type="ECO:0000259" key="21">
    <source>
        <dbReference type="PROSITE" id="PS51349"/>
    </source>
</evidence>
<evidence type="ECO:0000256" key="11">
    <source>
        <dbReference type="ARBA" id="ARBA00023128"/>
    </source>
</evidence>
<dbReference type="PROSITE" id="PS51349">
    <property type="entry name" value="FMN_HYDROXY_ACID_DH_2"/>
    <property type="match status" value="1"/>
</dbReference>
<dbReference type="AlphaFoldDB" id="A0A9P0EN32"/>
<evidence type="ECO:0000256" key="2">
    <source>
        <dbReference type="ARBA" id="ARBA00001970"/>
    </source>
</evidence>
<keyword evidence="9" id="KW-0560">Oxidoreductase</keyword>
<feature type="binding site" evidence="19">
    <location>
        <position position="132"/>
    </location>
    <ligand>
        <name>glyoxylate</name>
        <dbReference type="ChEBI" id="CHEBI:36655"/>
    </ligand>
</feature>
<feature type="binding site" evidence="19">
    <location>
        <position position="286"/>
    </location>
    <ligand>
        <name>FMN</name>
        <dbReference type="ChEBI" id="CHEBI:58210"/>
    </ligand>
</feature>
<evidence type="ECO:0000256" key="7">
    <source>
        <dbReference type="ARBA" id="ARBA00022643"/>
    </source>
</evidence>
<dbReference type="EMBL" id="CABFOC020000045">
    <property type="protein sequence ID" value="CAH0053455.1"/>
    <property type="molecule type" value="Genomic_DNA"/>
</dbReference>
<name>A0A9P0EN32_9HYPO</name>
<dbReference type="EC" id="1.1.2.3" evidence="16"/>
<comment type="similarity">
    <text evidence="12">Belongs to the FMN-dependent alpha-hydroxy acid dehydrogenase family.</text>
</comment>
<dbReference type="InterPro" id="IPR037396">
    <property type="entry name" value="FMN_HAD"/>
</dbReference>
<dbReference type="FunFam" id="3.20.20.70:FF:000062">
    <property type="entry name" value="Cytochrome b2, mitochondrial, putative"/>
    <property type="match status" value="1"/>
</dbReference>
<dbReference type="OrthoDB" id="1925334at2759"/>
<feature type="binding site" evidence="19">
    <location>
        <position position="202"/>
    </location>
    <ligand>
        <name>glyoxylate</name>
        <dbReference type="ChEBI" id="CHEBI:36655"/>
    </ligand>
</feature>
<feature type="active site" description="Proton acceptor" evidence="18">
    <location>
        <position position="288"/>
    </location>
</feature>